<evidence type="ECO:0000313" key="9">
    <source>
        <dbReference type="EMBL" id="SAM86129.1"/>
    </source>
</evidence>
<dbReference type="Pfam" id="PF04193">
    <property type="entry name" value="PQ-loop"/>
    <property type="match status" value="2"/>
</dbReference>
<evidence type="ECO:0000256" key="5">
    <source>
        <dbReference type="ARBA" id="ARBA00038039"/>
    </source>
</evidence>
<keyword evidence="3 7" id="KW-1133">Transmembrane helix</keyword>
<comment type="catalytic activity">
    <reaction evidence="6">
        <text>L-histidine(out) + L-arginine(in) = L-histidine(in) + L-arginine(out)</text>
        <dbReference type="Rhea" id="RHEA:71063"/>
        <dbReference type="ChEBI" id="CHEBI:32682"/>
        <dbReference type="ChEBI" id="CHEBI:57595"/>
    </reaction>
</comment>
<reference evidence="10" key="1">
    <citation type="submission" date="2016-04" db="EMBL/GenBank/DDBJ databases">
        <authorList>
            <person name="Guldener U."/>
            <person name="Guldener U."/>
        </authorList>
    </citation>
    <scope>NUCLEOTIDE SEQUENCE [LARGE SCALE GENOMIC DNA]</scope>
    <source>
        <strain evidence="10">UB2112</strain>
    </source>
</reference>
<protein>
    <submittedName>
        <fullName evidence="9">Uncharacterized protein</fullName>
    </submittedName>
</protein>
<evidence type="ECO:0000256" key="1">
    <source>
        <dbReference type="ARBA" id="ARBA00004141"/>
    </source>
</evidence>
<organism evidence="9 10">
    <name type="scientific">Ustilago bromivora</name>
    <dbReference type="NCBI Taxonomy" id="307758"/>
    <lineage>
        <taxon>Eukaryota</taxon>
        <taxon>Fungi</taxon>
        <taxon>Dikarya</taxon>
        <taxon>Basidiomycota</taxon>
        <taxon>Ustilaginomycotina</taxon>
        <taxon>Ustilaginomycetes</taxon>
        <taxon>Ustilaginales</taxon>
        <taxon>Ustilaginaceae</taxon>
        <taxon>Ustilago</taxon>
    </lineage>
</organism>
<name>A0A1K0HFL8_9BASI</name>
<feature type="transmembrane region" description="Helical" evidence="7">
    <location>
        <begin position="279"/>
        <end position="298"/>
    </location>
</feature>
<feature type="signal peptide" evidence="8">
    <location>
        <begin position="1"/>
        <end position="28"/>
    </location>
</feature>
<dbReference type="InterPro" id="IPR006603">
    <property type="entry name" value="PQ-loop_rpt"/>
</dbReference>
<accession>A0A1K0HFL8</accession>
<dbReference type="GO" id="GO:0015174">
    <property type="term" value="F:basic amino acid transmembrane transporter activity"/>
    <property type="evidence" value="ECO:0007669"/>
    <property type="project" value="UniProtKB-ARBA"/>
</dbReference>
<dbReference type="SMART" id="SM00679">
    <property type="entry name" value="CTNS"/>
    <property type="match status" value="2"/>
</dbReference>
<keyword evidence="2 7" id="KW-0812">Transmembrane</keyword>
<dbReference type="OrthoDB" id="8048523at2759"/>
<dbReference type="GO" id="GO:0098852">
    <property type="term" value="C:lytic vacuole membrane"/>
    <property type="evidence" value="ECO:0007669"/>
    <property type="project" value="UniProtKB-ARBA"/>
</dbReference>
<feature type="transmembrane region" description="Helical" evidence="7">
    <location>
        <begin position="123"/>
        <end position="148"/>
    </location>
</feature>
<comment type="subcellular location">
    <subcellularLocation>
        <location evidence="1">Membrane</location>
        <topology evidence="1">Multi-pass membrane protein</topology>
    </subcellularLocation>
</comment>
<keyword evidence="4 7" id="KW-0472">Membrane</keyword>
<dbReference type="InterPro" id="IPR051415">
    <property type="entry name" value="LAAT-1"/>
</dbReference>
<evidence type="ECO:0000256" key="3">
    <source>
        <dbReference type="ARBA" id="ARBA00022989"/>
    </source>
</evidence>
<keyword evidence="8" id="KW-0732">Signal</keyword>
<dbReference type="Proteomes" id="UP000179920">
    <property type="component" value="Chromosome XXI"/>
</dbReference>
<evidence type="ECO:0000256" key="2">
    <source>
        <dbReference type="ARBA" id="ARBA00022692"/>
    </source>
</evidence>
<feature type="transmembrane region" description="Helical" evidence="7">
    <location>
        <begin position="310"/>
        <end position="333"/>
    </location>
</feature>
<feature type="transmembrane region" description="Helical" evidence="7">
    <location>
        <begin position="67"/>
        <end position="84"/>
    </location>
</feature>
<evidence type="ECO:0000256" key="8">
    <source>
        <dbReference type="SAM" id="SignalP"/>
    </source>
</evidence>
<evidence type="ECO:0000256" key="6">
    <source>
        <dbReference type="ARBA" id="ARBA00050768"/>
    </source>
</evidence>
<dbReference type="FunFam" id="1.20.1280.290:FF:000009">
    <property type="entry name" value="PQ loop repeat family protein"/>
    <property type="match status" value="1"/>
</dbReference>
<evidence type="ECO:0000256" key="4">
    <source>
        <dbReference type="ARBA" id="ARBA00023136"/>
    </source>
</evidence>
<feature type="transmembrane region" description="Helical" evidence="7">
    <location>
        <begin position="200"/>
        <end position="221"/>
    </location>
</feature>
<dbReference type="PANTHER" id="PTHR16201">
    <property type="entry name" value="SEVEN TRANSMEMBRANE PROTEIN 1-RELATED"/>
    <property type="match status" value="1"/>
</dbReference>
<dbReference type="PANTHER" id="PTHR16201:SF44">
    <property type="entry name" value="SEVEN TRANSMEMBRANE PROTEIN 1"/>
    <property type="match status" value="1"/>
</dbReference>
<evidence type="ECO:0000313" key="10">
    <source>
        <dbReference type="Proteomes" id="UP000179920"/>
    </source>
</evidence>
<dbReference type="AlphaFoldDB" id="A0A1K0HFL8"/>
<sequence length="363" mass="40199">MRSYSSSKALGLLLVAASHLFLATTVAAASSDSSSIPNADLSALKGSKSHHHHNHGGRGKKHVRDEWSSIMGWVSIACWVIVYSPQMHQNYISKSAEGLSITFVIIWLAGDALNAAGAWFQGLLWTMIILALYYCACDCVLIFQYWYYSKYYHRGVKISTISASLGANERTPLIGDGSLIEDDYSTKSDDEDENSIRNSIIMYTLAALLVVATGVAAWWVAEHGYGNHGSTKQPKSVPEPVGWRWDAQVAGWLSAVLYLSSRVPQITKNRTTKCEGLSLALFVFAVAGNLTYVASILLKSTQHDYLVESFSWLVGSLGTVFLDFIVLGQFIHYRKAMKEIHRLRRSSIHHQEGRLRVQPQPAA</sequence>
<comment type="similarity">
    <text evidence="5">Belongs to the laat-1 family.</text>
</comment>
<feature type="chain" id="PRO_5009664751" evidence="8">
    <location>
        <begin position="29"/>
        <end position="363"/>
    </location>
</feature>
<evidence type="ECO:0000256" key="7">
    <source>
        <dbReference type="SAM" id="Phobius"/>
    </source>
</evidence>
<dbReference type="Gene3D" id="1.20.1280.290">
    <property type="match status" value="2"/>
</dbReference>
<feature type="transmembrane region" description="Helical" evidence="7">
    <location>
        <begin position="96"/>
        <end position="117"/>
    </location>
</feature>
<dbReference type="EMBL" id="LT558137">
    <property type="protein sequence ID" value="SAM86129.1"/>
    <property type="molecule type" value="Genomic_DNA"/>
</dbReference>
<dbReference type="GO" id="GO:0034486">
    <property type="term" value="P:vacuolar transmembrane transport"/>
    <property type="evidence" value="ECO:0007669"/>
    <property type="project" value="UniProtKB-ARBA"/>
</dbReference>
<feature type="transmembrane region" description="Helical" evidence="7">
    <location>
        <begin position="241"/>
        <end position="259"/>
    </location>
</feature>
<proteinExistence type="inferred from homology"/>
<dbReference type="FunFam" id="1.20.1280.290:FF:000012">
    <property type="entry name" value="Vacuolar membrane PQ loop repeat protein"/>
    <property type="match status" value="1"/>
</dbReference>
<gene>
    <name evidence="9" type="ORF">UBRO_08538</name>
</gene>